<dbReference type="OrthoDB" id="3268478at2"/>
<keyword evidence="1" id="KW-1277">Toxin-antitoxin system</keyword>
<name>A0A329TMK0_9FIRM</name>
<dbReference type="InterPro" id="IPR007712">
    <property type="entry name" value="RelE/ParE_toxin"/>
</dbReference>
<proteinExistence type="predicted"/>
<dbReference type="Proteomes" id="UP000251144">
    <property type="component" value="Unassembled WGS sequence"/>
</dbReference>
<dbReference type="Gene3D" id="3.30.2310.20">
    <property type="entry name" value="RelE-like"/>
    <property type="match status" value="1"/>
</dbReference>
<evidence type="ECO:0008006" key="4">
    <source>
        <dbReference type="Google" id="ProtNLM"/>
    </source>
</evidence>
<evidence type="ECO:0000256" key="1">
    <source>
        <dbReference type="ARBA" id="ARBA00022649"/>
    </source>
</evidence>
<evidence type="ECO:0000313" key="3">
    <source>
        <dbReference type="Proteomes" id="UP000251144"/>
    </source>
</evidence>
<gene>
    <name evidence="2" type="ORF">C4N26_14180</name>
</gene>
<sequence length="122" mass="14434">MGRRRWQKSGGNMDCEYHFALTQRAKQDVRQNVGYIRNELGNEKAAGMLMNELDQCIERLCIFPESGKLVFDEYLPGIHVRRKIVGKYILFYQVLKEEKVIRILRIVYGRRDMDEVLKHVNS</sequence>
<dbReference type="InterPro" id="IPR035093">
    <property type="entry name" value="RelE/ParE_toxin_dom_sf"/>
</dbReference>
<comment type="caution">
    <text evidence="2">The sequence shown here is derived from an EMBL/GenBank/DDBJ whole genome shotgun (WGS) entry which is preliminary data.</text>
</comment>
<accession>A0A329TMK0</accession>
<dbReference type="AlphaFoldDB" id="A0A329TMK0"/>
<protein>
    <recommendedName>
        <fullName evidence="4">Type II toxin-antitoxin system RelE/ParE family toxin</fullName>
    </recommendedName>
</protein>
<dbReference type="Pfam" id="PF05016">
    <property type="entry name" value="ParE_toxin"/>
    <property type="match status" value="1"/>
</dbReference>
<organism evidence="2 3">
    <name type="scientific">Faecalibacterium prausnitzii</name>
    <dbReference type="NCBI Taxonomy" id="853"/>
    <lineage>
        <taxon>Bacteria</taxon>
        <taxon>Bacillati</taxon>
        <taxon>Bacillota</taxon>
        <taxon>Clostridia</taxon>
        <taxon>Eubacteriales</taxon>
        <taxon>Oscillospiraceae</taxon>
        <taxon>Faecalibacterium</taxon>
    </lineage>
</organism>
<evidence type="ECO:0000313" key="2">
    <source>
        <dbReference type="EMBL" id="RAW50143.1"/>
    </source>
</evidence>
<dbReference type="EMBL" id="PRLB01000021">
    <property type="protein sequence ID" value="RAW50143.1"/>
    <property type="molecule type" value="Genomic_DNA"/>
</dbReference>
<reference evidence="2 3" key="1">
    <citation type="submission" date="2018-02" db="EMBL/GenBank/DDBJ databases">
        <title>Complete genome sequencing of Faecalibacterium prausnitzii strains isolated from the human gut.</title>
        <authorList>
            <person name="Fitzgerald B.C."/>
            <person name="Shkoporov A.N."/>
            <person name="Ross P.R."/>
            <person name="Hill C."/>
        </authorList>
    </citation>
    <scope>NUCLEOTIDE SEQUENCE [LARGE SCALE GENOMIC DNA]</scope>
    <source>
        <strain evidence="2 3">APC942/32-1</strain>
    </source>
</reference>